<organism evidence="7 8">
    <name type="scientific">Amborella trichopoda</name>
    <dbReference type="NCBI Taxonomy" id="13333"/>
    <lineage>
        <taxon>Eukaryota</taxon>
        <taxon>Viridiplantae</taxon>
        <taxon>Streptophyta</taxon>
        <taxon>Embryophyta</taxon>
        <taxon>Tracheophyta</taxon>
        <taxon>Spermatophyta</taxon>
        <taxon>Magnoliopsida</taxon>
        <taxon>Amborellales</taxon>
        <taxon>Amborellaceae</taxon>
        <taxon>Amborella</taxon>
    </lineage>
</organism>
<comment type="pathway">
    <text evidence="1">Glycan metabolism; pectin biosynthesis.</text>
</comment>
<protein>
    <recommendedName>
        <fullName evidence="6">Hexosyltransferase</fullName>
        <ecNumber evidence="6">2.4.1.-</ecNumber>
    </recommendedName>
</protein>
<dbReference type="GO" id="GO:0016757">
    <property type="term" value="F:glycosyltransferase activity"/>
    <property type="evidence" value="ECO:0007669"/>
    <property type="project" value="UniProtKB-KW"/>
</dbReference>
<dbReference type="EMBL" id="KI392518">
    <property type="protein sequence ID" value="ERN14847.1"/>
    <property type="molecule type" value="Genomic_DNA"/>
</dbReference>
<evidence type="ECO:0000313" key="7">
    <source>
        <dbReference type="EMBL" id="ERN14847.1"/>
    </source>
</evidence>
<accession>U5D0C6</accession>
<dbReference type="Proteomes" id="UP000017836">
    <property type="component" value="Unassembled WGS sequence"/>
</dbReference>
<evidence type="ECO:0000256" key="1">
    <source>
        <dbReference type="ARBA" id="ARBA00004877"/>
    </source>
</evidence>
<evidence type="ECO:0000256" key="2">
    <source>
        <dbReference type="ARBA" id="ARBA00006351"/>
    </source>
</evidence>
<keyword evidence="4" id="KW-0808">Transferase</keyword>
<dbReference type="Gene3D" id="3.90.550.10">
    <property type="entry name" value="Spore Coat Polysaccharide Biosynthesis Protein SpsA, Chain A"/>
    <property type="match status" value="1"/>
</dbReference>
<reference evidence="8" key="1">
    <citation type="journal article" date="2013" name="Science">
        <title>The Amborella genome and the evolution of flowering plants.</title>
        <authorList>
            <consortium name="Amborella Genome Project"/>
        </authorList>
    </citation>
    <scope>NUCLEOTIDE SEQUENCE [LARGE SCALE GENOMIC DNA]</scope>
</reference>
<proteinExistence type="inferred from homology"/>
<evidence type="ECO:0000313" key="8">
    <source>
        <dbReference type="Proteomes" id="UP000017836"/>
    </source>
</evidence>
<dbReference type="Gramene" id="ERN14847">
    <property type="protein sequence ID" value="ERN14847"/>
    <property type="gene ID" value="AMTR_s00032p00134430"/>
</dbReference>
<dbReference type="PANTHER" id="PTHR13778:SF47">
    <property type="entry name" value="LIPOPOLYSACCHARIDE 1,3-GALACTOSYLTRANSFERASE"/>
    <property type="match status" value="1"/>
</dbReference>
<dbReference type="PANTHER" id="PTHR13778">
    <property type="entry name" value="GLYCOSYLTRANSFERASE 8 DOMAIN-CONTAINING PROTEIN"/>
    <property type="match status" value="1"/>
</dbReference>
<dbReference type="GO" id="GO:0046872">
    <property type="term" value="F:metal ion binding"/>
    <property type="evidence" value="ECO:0007669"/>
    <property type="project" value="UniProtKB-KW"/>
</dbReference>
<keyword evidence="8" id="KW-1185">Reference proteome</keyword>
<dbReference type="InterPro" id="IPR029044">
    <property type="entry name" value="Nucleotide-diphossugar_trans"/>
</dbReference>
<dbReference type="Pfam" id="PF01501">
    <property type="entry name" value="Glyco_transf_8"/>
    <property type="match status" value="1"/>
</dbReference>
<evidence type="ECO:0000256" key="5">
    <source>
        <dbReference type="ARBA" id="ARBA00022723"/>
    </source>
</evidence>
<evidence type="ECO:0000256" key="4">
    <source>
        <dbReference type="ARBA" id="ARBA00022679"/>
    </source>
</evidence>
<evidence type="ECO:0000256" key="3">
    <source>
        <dbReference type="ARBA" id="ARBA00022676"/>
    </source>
</evidence>
<dbReference type="OMA" id="RWIRHEN"/>
<dbReference type="eggNOG" id="ENOG502QSM6">
    <property type="taxonomic scope" value="Eukaryota"/>
</dbReference>
<evidence type="ECO:0000256" key="6">
    <source>
        <dbReference type="RuleBase" id="RU362027"/>
    </source>
</evidence>
<dbReference type="GO" id="GO:0005794">
    <property type="term" value="C:Golgi apparatus"/>
    <property type="evidence" value="ECO:0000318"/>
    <property type="project" value="GO_Central"/>
</dbReference>
<comment type="similarity">
    <text evidence="2 6">Belongs to the glycosyltransferase 8 family.</text>
</comment>
<dbReference type="InterPro" id="IPR002495">
    <property type="entry name" value="Glyco_trans_8"/>
</dbReference>
<dbReference type="SUPFAM" id="SSF53448">
    <property type="entry name" value="Nucleotide-diphospho-sugar transferases"/>
    <property type="match status" value="1"/>
</dbReference>
<gene>
    <name evidence="7" type="ORF">AMTR_s00032p00134430</name>
</gene>
<sequence length="279" mass="31799">MVMKKEWSHSPLMDSDDPKSPERVHFHFFIPEGQEKKLSYYKLKVLFPDSNLEMIGQKEVKEKLRVSFDGRHLWSSLLGIKPFIISTVYPNLSKFIYVTPDVIMKGRVEELFKIDLETHAIAAVEDCSKRLSSSVNFNVLDAVQRSADKPWVSRSPYKRDACVPDMRVLLINANNLAGGKIVQAVQWWDNVLNGGNDRSEETSPAILLTLYNKYLKLDSGWNVTAEFAPSGHEDNAKILHFDGPKRVCSEADSKPAQETHYGNLWRQYMPPSSDRILGD</sequence>
<dbReference type="HOGENOM" id="CLU_998683_0_0_1"/>
<name>U5D0C6_AMBTC</name>
<dbReference type="EC" id="2.4.1.-" evidence="6"/>
<dbReference type="AlphaFoldDB" id="U5D0C6"/>
<keyword evidence="5" id="KW-0479">Metal-binding</keyword>
<keyword evidence="3" id="KW-0328">Glycosyltransferase</keyword>
<dbReference type="InterPro" id="IPR050748">
    <property type="entry name" value="Glycosyltrans_8_dom-fam"/>
</dbReference>